<dbReference type="Proteomes" id="UP000192596">
    <property type="component" value="Unassembled WGS sequence"/>
</dbReference>
<name>A0A1V8S9H0_9PEZI</name>
<keyword evidence="1" id="KW-0175">Coiled coil</keyword>
<reference evidence="4" key="1">
    <citation type="submission" date="2017-03" db="EMBL/GenBank/DDBJ databases">
        <title>Genomes of endolithic fungi from Antarctica.</title>
        <authorList>
            <person name="Coleine C."/>
            <person name="Masonjones S."/>
            <person name="Stajich J.E."/>
        </authorList>
    </citation>
    <scope>NUCLEOTIDE SEQUENCE [LARGE SCALE GENOMIC DNA]</scope>
    <source>
        <strain evidence="4">CCFEE 5527</strain>
    </source>
</reference>
<dbReference type="EMBL" id="NAJO01000081">
    <property type="protein sequence ID" value="OQN95703.1"/>
    <property type="molecule type" value="Genomic_DNA"/>
</dbReference>
<accession>A0A1V8S9H0</accession>
<evidence type="ECO:0000256" key="2">
    <source>
        <dbReference type="SAM" id="MobiDB-lite"/>
    </source>
</evidence>
<feature type="coiled-coil region" evidence="1">
    <location>
        <begin position="83"/>
        <end position="117"/>
    </location>
</feature>
<evidence type="ECO:0000256" key="1">
    <source>
        <dbReference type="SAM" id="Coils"/>
    </source>
</evidence>
<keyword evidence="4" id="KW-1185">Reference proteome</keyword>
<sequence length="225" mass="25663">MAQVSKESPNDDVPKFESEEQPAVPTETRKVFETLLESAKKLSKDKAIGSILDSIDEVPALVEEVRSRDEKERLHQLARREGLKDYNQDCDDQLAREKQLQERVKTLQQQLTESRKRVGSLKTAEVNQSTRIKTLEDQVKQKDLDIKIGGDKVQGLIKAIGAEKQKNGAWTTANKNCEARIAQLETENKELQKAWTNLKKQSEWMEQQLQDAAKLTVPLRDDLKV</sequence>
<comment type="caution">
    <text evidence="3">The sequence shown here is derived from an EMBL/GenBank/DDBJ whole genome shotgun (WGS) entry which is preliminary data.</text>
</comment>
<gene>
    <name evidence="3" type="ORF">B0A48_18451</name>
</gene>
<organism evidence="3 4">
    <name type="scientific">Cryoendolithus antarcticus</name>
    <dbReference type="NCBI Taxonomy" id="1507870"/>
    <lineage>
        <taxon>Eukaryota</taxon>
        <taxon>Fungi</taxon>
        <taxon>Dikarya</taxon>
        <taxon>Ascomycota</taxon>
        <taxon>Pezizomycotina</taxon>
        <taxon>Dothideomycetes</taxon>
        <taxon>Dothideomycetidae</taxon>
        <taxon>Cladosporiales</taxon>
        <taxon>Cladosporiaceae</taxon>
        <taxon>Cryoendolithus</taxon>
    </lineage>
</organism>
<dbReference type="SUPFAM" id="SSF57997">
    <property type="entry name" value="Tropomyosin"/>
    <property type="match status" value="1"/>
</dbReference>
<dbReference type="InParanoid" id="A0A1V8S9H0"/>
<dbReference type="AlphaFoldDB" id="A0A1V8S9H0"/>
<protein>
    <submittedName>
        <fullName evidence="3">Uncharacterized protein</fullName>
    </submittedName>
</protein>
<feature type="compositionally biased region" description="Basic and acidic residues" evidence="2">
    <location>
        <begin position="8"/>
        <end position="18"/>
    </location>
</feature>
<evidence type="ECO:0000313" key="3">
    <source>
        <dbReference type="EMBL" id="OQN95703.1"/>
    </source>
</evidence>
<feature type="region of interest" description="Disordered" evidence="2">
    <location>
        <begin position="1"/>
        <end position="28"/>
    </location>
</feature>
<proteinExistence type="predicted"/>
<feature type="coiled-coil region" evidence="1">
    <location>
        <begin position="174"/>
        <end position="201"/>
    </location>
</feature>
<evidence type="ECO:0000313" key="4">
    <source>
        <dbReference type="Proteomes" id="UP000192596"/>
    </source>
</evidence>